<sequence length="812" mass="91133">MRSHFSQRTIRAILECRPYSHLRYRRRLASLASPSCAAQHHQHQCPYKIQRRSLFGLSGGFGQTASELQSKKGYSANYGAEQMKELVEALEQKARPPPPNVIAKAFLSFLQSLFGNPTVLTAVQANFLLRTFEYLEEIAKDEQYENLSLNIDQLEDILSALAQSRMEYKAREDVETLARGTFKKIRSLLGKIEKGGEPPSLDALYSYISVLASTGSSDSALGMIEKFWDYCFANEGISPWLSVIRGCLREKDSPTLAKKVIERMERHGVPLDQQNHEQLVLAVADGNMVQNVKFIYECEIADGQKPTATATAAAANVAIRNGSAEWAAKILAPYRWDPTPEIRDSALLLAVEEGKGAVGVENELAEMCAIRPDLRSSLTTSTFRQIMEHMHARQEPYDIEAFASLARSWGLKPDTFTGLLRVSARVQAGDILGAIARFEELSLHKVATKGNDLRNVVLRQLCTAVQTEAGDEENALAFIDRILEIDAPLEAATLEAFCRMLLFRHDLEGVSELLKPLLNQYSERELAQVSKPFQDFIIDPTQPAETAWEVYEMLIRAFTFTPVHIRTTFMSSFFKRGRSDLGCLVFGHMRQKTNRRDRPTAATYTACFEGIAKAANPDGLMLVHNMLKLDMEVELNTALLQSLMQAYSACGQPEQAMGFFRDILHSKEGPTGNTLRIFFQVCATYGRGLQEATRMVEILKTLDIPMDKSAYTNYIRMLGAHGEVESATEAIDAMEKEVGARPTMYTIGVLYNALPDQRWRDQAESWAKSTYPTLWEGLAQKPTVTDEDGIRTFIMGKSEEHLLPSRNEDRWD</sequence>
<keyword evidence="2" id="KW-0175">Coiled coil</keyword>
<dbReference type="OrthoDB" id="185373at2759"/>
<dbReference type="EMBL" id="PDNB01000001">
    <property type="protein sequence ID" value="PGH19059.1"/>
    <property type="molecule type" value="Genomic_DNA"/>
</dbReference>
<evidence type="ECO:0000256" key="1">
    <source>
        <dbReference type="ARBA" id="ARBA00022737"/>
    </source>
</evidence>
<dbReference type="AlphaFoldDB" id="A0A2B7YD99"/>
<comment type="caution">
    <text evidence="3">The sequence shown here is derived from an EMBL/GenBank/DDBJ whole genome shotgun (WGS) entry which is preliminary data.</text>
</comment>
<dbReference type="PANTHER" id="PTHR47942:SF63">
    <property type="entry name" value="PENTATRICOPEPTIDE REPEAT-CONTAINING PROTEIN"/>
    <property type="match status" value="1"/>
</dbReference>
<proteinExistence type="predicted"/>
<dbReference type="Pfam" id="PF01535">
    <property type="entry name" value="PPR"/>
    <property type="match status" value="1"/>
</dbReference>
<organism evidence="3 4">
    <name type="scientific">Helicocarpus griseus UAMH5409</name>
    <dbReference type="NCBI Taxonomy" id="1447875"/>
    <lineage>
        <taxon>Eukaryota</taxon>
        <taxon>Fungi</taxon>
        <taxon>Dikarya</taxon>
        <taxon>Ascomycota</taxon>
        <taxon>Pezizomycotina</taxon>
        <taxon>Eurotiomycetes</taxon>
        <taxon>Eurotiomycetidae</taxon>
        <taxon>Onygenales</taxon>
        <taxon>Ajellomycetaceae</taxon>
        <taxon>Helicocarpus</taxon>
    </lineage>
</organism>
<dbReference type="InterPro" id="IPR002885">
    <property type="entry name" value="PPR_rpt"/>
</dbReference>
<protein>
    <recommendedName>
        <fullName evidence="5">Pentatricopeptide repeat domain-containing protein</fullName>
    </recommendedName>
</protein>
<dbReference type="PANTHER" id="PTHR47942">
    <property type="entry name" value="TETRATRICOPEPTIDE REPEAT (TPR)-LIKE SUPERFAMILY PROTEIN-RELATED"/>
    <property type="match status" value="1"/>
</dbReference>
<evidence type="ECO:0000313" key="4">
    <source>
        <dbReference type="Proteomes" id="UP000223968"/>
    </source>
</evidence>
<name>A0A2B7YD99_9EURO</name>
<evidence type="ECO:0000313" key="3">
    <source>
        <dbReference type="EMBL" id="PGH19059.1"/>
    </source>
</evidence>
<feature type="coiled-coil region" evidence="2">
    <location>
        <begin position="144"/>
        <end position="171"/>
    </location>
</feature>
<dbReference type="InterPro" id="IPR011990">
    <property type="entry name" value="TPR-like_helical_dom_sf"/>
</dbReference>
<accession>A0A2B7YD99</accession>
<evidence type="ECO:0008006" key="5">
    <source>
        <dbReference type="Google" id="ProtNLM"/>
    </source>
</evidence>
<reference evidence="3 4" key="1">
    <citation type="submission" date="2017-10" db="EMBL/GenBank/DDBJ databases">
        <title>Comparative genomics in systemic dimorphic fungi from Ajellomycetaceae.</title>
        <authorList>
            <person name="Munoz J.F."/>
            <person name="Mcewen J.G."/>
            <person name="Clay O.K."/>
            <person name="Cuomo C.A."/>
        </authorList>
    </citation>
    <scope>NUCLEOTIDE SEQUENCE [LARGE SCALE GENOMIC DNA]</scope>
    <source>
        <strain evidence="3 4">UAMH5409</strain>
    </source>
</reference>
<dbReference type="STRING" id="1447875.A0A2B7YD99"/>
<dbReference type="Proteomes" id="UP000223968">
    <property type="component" value="Unassembled WGS sequence"/>
</dbReference>
<dbReference type="Gene3D" id="1.25.40.10">
    <property type="entry name" value="Tetratricopeptide repeat domain"/>
    <property type="match status" value="2"/>
</dbReference>
<dbReference type="InterPro" id="IPR051222">
    <property type="entry name" value="PPR/CCM1_RNA-binding"/>
</dbReference>
<keyword evidence="4" id="KW-1185">Reference proteome</keyword>
<gene>
    <name evidence="3" type="ORF">AJ79_00093</name>
</gene>
<keyword evidence="1" id="KW-0677">Repeat</keyword>
<evidence type="ECO:0000256" key="2">
    <source>
        <dbReference type="SAM" id="Coils"/>
    </source>
</evidence>